<dbReference type="Proteomes" id="UP000670947">
    <property type="component" value="Unassembled WGS sequence"/>
</dbReference>
<dbReference type="NCBIfam" id="TIGR00176">
    <property type="entry name" value="mobB"/>
    <property type="match status" value="1"/>
</dbReference>
<dbReference type="PANTHER" id="PTHR40072:SF1">
    <property type="entry name" value="MOLYBDOPTERIN-GUANINE DINUCLEOTIDE BIOSYNTHESIS ADAPTER PROTEIN"/>
    <property type="match status" value="1"/>
</dbReference>
<reference evidence="2 3" key="1">
    <citation type="submission" date="2021-03" db="EMBL/GenBank/DDBJ databases">
        <title>Paenibacillus artemisicola MWE-103 whole genome sequence.</title>
        <authorList>
            <person name="Ham Y.J."/>
        </authorList>
    </citation>
    <scope>NUCLEOTIDE SEQUENCE [LARGE SCALE GENOMIC DNA]</scope>
    <source>
        <strain evidence="2 3">MWE-103</strain>
    </source>
</reference>
<name>A0ABS3WF45_9BACL</name>
<dbReference type="InterPro" id="IPR052539">
    <property type="entry name" value="MGD_biosynthesis_adapter"/>
</dbReference>
<dbReference type="RefSeq" id="WP_208849666.1">
    <property type="nucleotide sequence ID" value="NZ_JAGGDJ010000025.1"/>
</dbReference>
<dbReference type="InterPro" id="IPR004435">
    <property type="entry name" value="MobB_dom"/>
</dbReference>
<dbReference type="InterPro" id="IPR027417">
    <property type="entry name" value="P-loop_NTPase"/>
</dbReference>
<dbReference type="PANTHER" id="PTHR40072">
    <property type="entry name" value="MOLYBDOPTERIN-GUANINE DINUCLEOTIDE BIOSYNTHESIS ADAPTER PROTEIN-RELATED"/>
    <property type="match status" value="1"/>
</dbReference>
<gene>
    <name evidence="2" type="primary">mobB</name>
    <name evidence="2" type="ORF">I8J29_22250</name>
</gene>
<accession>A0ABS3WF45</accession>
<dbReference type="SUPFAM" id="SSF52540">
    <property type="entry name" value="P-loop containing nucleoside triphosphate hydrolases"/>
    <property type="match status" value="1"/>
</dbReference>
<comment type="caution">
    <text evidence="2">The sequence shown here is derived from an EMBL/GenBank/DDBJ whole genome shotgun (WGS) entry which is preliminary data.</text>
</comment>
<dbReference type="EMBL" id="JAGGDJ010000025">
    <property type="protein sequence ID" value="MBO7746928.1"/>
    <property type="molecule type" value="Genomic_DNA"/>
</dbReference>
<evidence type="ECO:0000313" key="2">
    <source>
        <dbReference type="EMBL" id="MBO7746928.1"/>
    </source>
</evidence>
<organism evidence="2 3">
    <name type="scientific">Paenibacillus artemisiicola</name>
    <dbReference type="NCBI Taxonomy" id="1172618"/>
    <lineage>
        <taxon>Bacteria</taxon>
        <taxon>Bacillati</taxon>
        <taxon>Bacillota</taxon>
        <taxon>Bacilli</taxon>
        <taxon>Bacillales</taxon>
        <taxon>Paenibacillaceae</taxon>
        <taxon>Paenibacillus</taxon>
    </lineage>
</organism>
<dbReference type="Gene3D" id="3.40.50.300">
    <property type="entry name" value="P-loop containing nucleotide triphosphate hydrolases"/>
    <property type="match status" value="1"/>
</dbReference>
<evidence type="ECO:0000313" key="3">
    <source>
        <dbReference type="Proteomes" id="UP000670947"/>
    </source>
</evidence>
<keyword evidence="3" id="KW-1185">Reference proteome</keyword>
<protein>
    <submittedName>
        <fullName evidence="2">Molybdopterin-guanine dinucleotide biosynthesis protein B</fullName>
    </submittedName>
</protein>
<proteinExistence type="predicted"/>
<dbReference type="CDD" id="cd03116">
    <property type="entry name" value="MobB"/>
    <property type="match status" value="1"/>
</dbReference>
<sequence>MLDRFPDRTSADRIPFVLQLVGYKNSGKTTLTAKLVARLKHAGYRVGTVKHDVHDFDMDRPGTDTWKHQAAGADMTAISSLSGSAILSKGPEPLSVLLAHMRHLDVVLVEGFKQAEHPKLILLRSPEDRELLMLANPLLAVVWPGAAALRPAIAVPVYDLAEDDAIAQAVFARIPARER</sequence>
<dbReference type="Pfam" id="PF03205">
    <property type="entry name" value="MobB"/>
    <property type="match status" value="1"/>
</dbReference>
<evidence type="ECO:0000259" key="1">
    <source>
        <dbReference type="Pfam" id="PF03205"/>
    </source>
</evidence>
<feature type="domain" description="Molybdopterin-guanine dinucleotide biosynthesis protein B (MobB)" evidence="1">
    <location>
        <begin position="17"/>
        <end position="142"/>
    </location>
</feature>